<evidence type="ECO:0000313" key="7">
    <source>
        <dbReference type="EMBL" id="KPC49775.1"/>
    </source>
</evidence>
<dbReference type="Proteomes" id="UP000037939">
    <property type="component" value="Unassembled WGS sequence"/>
</dbReference>
<evidence type="ECO:0000256" key="3">
    <source>
        <dbReference type="ARBA" id="ARBA00022806"/>
    </source>
</evidence>
<dbReference type="GO" id="GO:0003723">
    <property type="term" value="F:RNA binding"/>
    <property type="evidence" value="ECO:0007669"/>
    <property type="project" value="TreeGrafter"/>
</dbReference>
<dbReference type="OrthoDB" id="9805617at2"/>
<dbReference type="STRING" id="857265.WG78_19215"/>
<dbReference type="Gene3D" id="1.20.120.1080">
    <property type="match status" value="1"/>
</dbReference>
<dbReference type="InterPro" id="IPR014001">
    <property type="entry name" value="Helicase_ATP-bd"/>
</dbReference>
<comment type="caution">
    <text evidence="7">The sequence shown here is derived from an EMBL/GenBank/DDBJ whole genome shotgun (WGS) entry which is preliminary data.</text>
</comment>
<dbReference type="Pfam" id="PF21010">
    <property type="entry name" value="HA2_C"/>
    <property type="match status" value="1"/>
</dbReference>
<dbReference type="InterPro" id="IPR007502">
    <property type="entry name" value="Helicase-assoc_dom"/>
</dbReference>
<dbReference type="Pfam" id="PF00270">
    <property type="entry name" value="DEAD"/>
    <property type="match status" value="1"/>
</dbReference>
<dbReference type="InterPro" id="IPR003593">
    <property type="entry name" value="AAA+_ATPase"/>
</dbReference>
<dbReference type="FunFam" id="1.20.120.1080:FF:000005">
    <property type="entry name" value="ATP-dependent helicase HrpA"/>
    <property type="match status" value="1"/>
</dbReference>
<keyword evidence="1" id="KW-0547">Nucleotide-binding</keyword>
<dbReference type="InterPro" id="IPR001650">
    <property type="entry name" value="Helicase_C-like"/>
</dbReference>
<keyword evidence="8" id="KW-1185">Reference proteome</keyword>
<name>A0A0N1JRF7_9NEIS</name>
<dbReference type="SMART" id="SM00382">
    <property type="entry name" value="AAA"/>
    <property type="match status" value="1"/>
</dbReference>
<dbReference type="PROSITE" id="PS51194">
    <property type="entry name" value="HELICASE_CTER"/>
    <property type="match status" value="1"/>
</dbReference>
<dbReference type="EC" id="3.6.4.13" evidence="7"/>
<dbReference type="EMBL" id="LAQT01000035">
    <property type="protein sequence ID" value="KPC49775.1"/>
    <property type="molecule type" value="Genomic_DNA"/>
</dbReference>
<dbReference type="PANTHER" id="PTHR18934:SF99">
    <property type="entry name" value="ATP-DEPENDENT RNA HELICASE DHX37-RELATED"/>
    <property type="match status" value="1"/>
</dbReference>
<dbReference type="GO" id="GO:0005524">
    <property type="term" value="F:ATP binding"/>
    <property type="evidence" value="ECO:0007669"/>
    <property type="project" value="UniProtKB-KW"/>
</dbReference>
<dbReference type="SMART" id="SM00847">
    <property type="entry name" value="HA2"/>
    <property type="match status" value="1"/>
</dbReference>
<dbReference type="PROSITE" id="PS51192">
    <property type="entry name" value="HELICASE_ATP_BIND_1"/>
    <property type="match status" value="1"/>
</dbReference>
<evidence type="ECO:0000256" key="1">
    <source>
        <dbReference type="ARBA" id="ARBA00022741"/>
    </source>
</evidence>
<evidence type="ECO:0000313" key="8">
    <source>
        <dbReference type="Proteomes" id="UP000037939"/>
    </source>
</evidence>
<dbReference type="InterPro" id="IPR010222">
    <property type="entry name" value="RNA_helicase_HrpA"/>
</dbReference>
<dbReference type="PATRIC" id="fig|857265.3.peg.3939"/>
<accession>A0A0N1JRF7</accession>
<dbReference type="NCBIfam" id="NF008348">
    <property type="entry name" value="PRK11131.1"/>
    <property type="match status" value="1"/>
</dbReference>
<reference evidence="7 8" key="1">
    <citation type="submission" date="2015-07" db="EMBL/GenBank/DDBJ databases">
        <title>Draft genome sequence of the Amantichitinum ursilacus IGB-41, a new chitin-degrading bacterium.</title>
        <authorList>
            <person name="Kirstahler P."/>
            <person name="Guenther M."/>
            <person name="Grumaz C."/>
            <person name="Rupp S."/>
            <person name="Zibek S."/>
            <person name="Sohn K."/>
        </authorList>
    </citation>
    <scope>NUCLEOTIDE SEQUENCE [LARGE SCALE GENOMIC DNA]</scope>
    <source>
        <strain evidence="7 8">IGB-41</strain>
    </source>
</reference>
<dbReference type="Pfam" id="PF07717">
    <property type="entry name" value="OB_NTP_bind"/>
    <property type="match status" value="1"/>
</dbReference>
<keyword evidence="3 7" id="KW-0347">Helicase</keyword>
<dbReference type="InterPro" id="IPR048333">
    <property type="entry name" value="HA2_WH"/>
</dbReference>
<dbReference type="GO" id="GO:0016787">
    <property type="term" value="F:hydrolase activity"/>
    <property type="evidence" value="ECO:0007669"/>
    <property type="project" value="UniProtKB-KW"/>
</dbReference>
<dbReference type="SMART" id="SM00487">
    <property type="entry name" value="DEXDc"/>
    <property type="match status" value="1"/>
</dbReference>
<dbReference type="SMART" id="SM00490">
    <property type="entry name" value="HELICc"/>
    <property type="match status" value="1"/>
</dbReference>
<evidence type="ECO:0000259" key="5">
    <source>
        <dbReference type="PROSITE" id="PS51192"/>
    </source>
</evidence>
<gene>
    <name evidence="7" type="primary">hrpB</name>
    <name evidence="7" type="ORF">WG78_19215</name>
</gene>
<dbReference type="FunFam" id="3.40.50.300:FF:000575">
    <property type="entry name" value="ATP-dependent helicase hrpA"/>
    <property type="match status" value="1"/>
</dbReference>
<dbReference type="InterPro" id="IPR011709">
    <property type="entry name" value="DEAD-box_helicase_OB_fold"/>
</dbReference>
<keyword evidence="2 7" id="KW-0378">Hydrolase</keyword>
<dbReference type="PANTHER" id="PTHR18934">
    <property type="entry name" value="ATP-DEPENDENT RNA HELICASE"/>
    <property type="match status" value="1"/>
</dbReference>
<sequence>MSASLAELQAQLDQCMARDRAALAPRLHAAANRLRSGKPADRALAEIGQAMIGSLQKAERRQHQLPKPEFDEALPVNQKRDEIRAAIAANQVVIICGETGSGKTTQLPKICLELGRGTFGLIGHTQPRRLAARTVATRIAQELKSEIGAVVGYKVRFTEKTSDASYIKLMTDGILLAETLSDPTLSAYDTIIIDEAHERSLNIDFLLGYLKQLLPRRPDLKIIVTSATIDADRFANHFSGAPVIEVSGRTYPVEVRYHAPETSDEDAAEIEMEEAVVTVVEQLWRHDGPGDVLVFLPGEREIRETAEAFRKAKVRDAEVLPLLARLSNEEQQRIFRASNGRRVVLATNVAETSLTVPGIRYVIDSGLARINRYSPRAKVEQLLIEKISQASARQRAGRCGRVSSGICVRLYEETDFNARPAFTDPEIVRSSLAAVILRMAALKLGRVDEFPFLEAPSGKLIADGYQQLRELGAVDDGDVLTPIGKQLARLPVDPKLGRMLLGGHQEHCLKEILIIASVMSLQDPRERPFEARDAADRAHLRFSDDKSDFMSYLKVWAFFEEAQANKQSNRQLLNLCHQHFLSYLRLREWRDLHRQLEDIVEDLEWRLNEKPGTYEQIHKALLTGLLGNIGMKQPEADEYLGARAIKFQIFPGSGLKKARPKWILAGDLVETTKLFGRSVAAIEPLWVERLASHLVKRQYFEPHWEKDLAQVTASERVTLYGLPIVPRRKVHYGAINPTEAREIFIREGLVRFNYNTKARYYEHNFELLLEIEELEHKARRQDFLVDDEVLFRFFDARIPAEVVNGAGFEAWRKEAEKADPKLLLLDRDDLMTQAAGSVTLEQFPTYFKLAEARLPLAYRFEPGHALDGVTLTLPLHQLNRVNASIFDWLVPGMLREKITLLIKALPKPIRRLCVPVPEFATRMLTELDKADREAPLLPQLAHAATRGTGHGISEDDFAAAELPAHLRMNFRIVDDAGQELAQGRDLIAIRNQLGEAAQLTFRESGDEAGPEIEKSGITKWDFGDLPAKLTFKRQGRNITGYPALVAEEESCAIRVFDTEFAAEAAHRPGVIQLMKLELKEHVKQLPKAVPGFQQLAIQLRGLGNSDMLMDDLVDCICNRAFLGDDEAPRTKKAFDEQKTRAKVRLPSVRDGAVRALTDITAEYTAVAPLANKPGPIAHELKAQLARLVYPGFMSGTPWEHLPRVPLYLRAIKLRLEKRSANPTRDAQRADEVTAFEARYQAELEKWQRDGRDTAPLLPVRWMIEEWRISLFAQELRTPYPISLKRLNKVWDDLVRR</sequence>
<organism evidence="7 8">
    <name type="scientific">Amantichitinum ursilacus</name>
    <dbReference type="NCBI Taxonomy" id="857265"/>
    <lineage>
        <taxon>Bacteria</taxon>
        <taxon>Pseudomonadati</taxon>
        <taxon>Pseudomonadota</taxon>
        <taxon>Betaproteobacteria</taxon>
        <taxon>Neisseriales</taxon>
        <taxon>Chitinibacteraceae</taxon>
        <taxon>Amantichitinum</taxon>
    </lineage>
</organism>
<dbReference type="GO" id="GO:0003724">
    <property type="term" value="F:RNA helicase activity"/>
    <property type="evidence" value="ECO:0007669"/>
    <property type="project" value="UniProtKB-EC"/>
</dbReference>
<feature type="domain" description="Helicase C-terminal" evidence="6">
    <location>
        <begin position="271"/>
        <end position="443"/>
    </location>
</feature>
<dbReference type="InterPro" id="IPR027417">
    <property type="entry name" value="P-loop_NTPase"/>
</dbReference>
<feature type="domain" description="Helicase ATP-binding" evidence="5">
    <location>
        <begin position="84"/>
        <end position="247"/>
    </location>
</feature>
<dbReference type="InterPro" id="IPR011545">
    <property type="entry name" value="DEAD/DEAH_box_helicase_dom"/>
</dbReference>
<evidence type="ECO:0000256" key="4">
    <source>
        <dbReference type="ARBA" id="ARBA00022840"/>
    </source>
</evidence>
<dbReference type="Pfam" id="PF04408">
    <property type="entry name" value="WHD_HA2"/>
    <property type="match status" value="1"/>
</dbReference>
<proteinExistence type="predicted"/>
<dbReference type="Pfam" id="PF11898">
    <property type="entry name" value="DUF3418"/>
    <property type="match status" value="1"/>
</dbReference>
<evidence type="ECO:0000259" key="6">
    <source>
        <dbReference type="PROSITE" id="PS51194"/>
    </source>
</evidence>
<dbReference type="Pfam" id="PF00271">
    <property type="entry name" value="Helicase_C"/>
    <property type="match status" value="1"/>
</dbReference>
<dbReference type="Gene3D" id="3.40.50.300">
    <property type="entry name" value="P-loop containing nucleotide triphosphate hydrolases"/>
    <property type="match status" value="2"/>
</dbReference>
<protein>
    <submittedName>
        <fullName evidence="7">ATP-dependent RNA helicase HrpB</fullName>
        <ecNumber evidence="7">3.6.4.13</ecNumber>
    </submittedName>
</protein>
<dbReference type="CDD" id="cd17989">
    <property type="entry name" value="DEXHc_HrpA"/>
    <property type="match status" value="1"/>
</dbReference>
<keyword evidence="4" id="KW-0067">ATP-binding</keyword>
<dbReference type="NCBIfam" id="TIGR01967">
    <property type="entry name" value="DEAH_box_HrpA"/>
    <property type="match status" value="1"/>
</dbReference>
<dbReference type="InterPro" id="IPR024590">
    <property type="entry name" value="HrpA_C"/>
</dbReference>
<evidence type="ECO:0000256" key="2">
    <source>
        <dbReference type="ARBA" id="ARBA00022801"/>
    </source>
</evidence>
<dbReference type="SUPFAM" id="SSF52540">
    <property type="entry name" value="P-loop containing nucleoside triphosphate hydrolases"/>
    <property type="match status" value="1"/>
</dbReference>
<dbReference type="CDD" id="cd18791">
    <property type="entry name" value="SF2_C_RHA"/>
    <property type="match status" value="1"/>
</dbReference>
<dbReference type="RefSeq" id="WP_053939431.1">
    <property type="nucleotide sequence ID" value="NZ_LAQT01000035.1"/>
</dbReference>